<reference evidence="1 2" key="1">
    <citation type="submission" date="2018-06" db="EMBL/GenBank/DDBJ databases">
        <title>Thermoflavimicrobium daqus sp. nov., a thermophilic microbe isolated from Moutai-flavour Daqu.</title>
        <authorList>
            <person name="Wang X."/>
            <person name="Zhou H."/>
        </authorList>
    </citation>
    <scope>NUCLEOTIDE SEQUENCE [LARGE SCALE GENOMIC DNA]</scope>
    <source>
        <strain evidence="1 2">FBKL4.011</strain>
    </source>
</reference>
<accession>A0A364K6Y6</accession>
<dbReference type="AlphaFoldDB" id="A0A364K6Y6"/>
<protein>
    <submittedName>
        <fullName evidence="1">Uncharacterized protein</fullName>
    </submittedName>
</protein>
<reference evidence="1 2" key="2">
    <citation type="submission" date="2018-06" db="EMBL/GenBank/DDBJ databases">
        <authorList>
            <person name="Zhirakovskaya E."/>
        </authorList>
    </citation>
    <scope>NUCLEOTIDE SEQUENCE [LARGE SCALE GENOMIC DNA]</scope>
    <source>
        <strain evidence="1 2">FBKL4.011</strain>
    </source>
</reference>
<evidence type="ECO:0000313" key="1">
    <source>
        <dbReference type="EMBL" id="RAL25972.1"/>
    </source>
</evidence>
<dbReference type="RefSeq" id="WP_113658586.1">
    <property type="nucleotide sequence ID" value="NZ_KZ845665.1"/>
</dbReference>
<evidence type="ECO:0000313" key="2">
    <source>
        <dbReference type="Proteomes" id="UP000251213"/>
    </source>
</evidence>
<comment type="caution">
    <text evidence="1">The sequence shown here is derived from an EMBL/GenBank/DDBJ whole genome shotgun (WGS) entry which is preliminary data.</text>
</comment>
<dbReference type="Proteomes" id="UP000251213">
    <property type="component" value="Unassembled WGS sequence"/>
</dbReference>
<name>A0A364K6Y6_9BACL</name>
<dbReference type="EMBL" id="QJKK01000003">
    <property type="protein sequence ID" value="RAL25972.1"/>
    <property type="molecule type" value="Genomic_DNA"/>
</dbReference>
<gene>
    <name evidence="1" type="ORF">DL897_07865</name>
</gene>
<organism evidence="1 2">
    <name type="scientific">Thermoflavimicrobium daqui</name>
    <dbReference type="NCBI Taxonomy" id="2137476"/>
    <lineage>
        <taxon>Bacteria</taxon>
        <taxon>Bacillati</taxon>
        <taxon>Bacillota</taxon>
        <taxon>Bacilli</taxon>
        <taxon>Bacillales</taxon>
        <taxon>Thermoactinomycetaceae</taxon>
        <taxon>Thermoflavimicrobium</taxon>
    </lineage>
</organism>
<sequence>MNKKGGVFLKKKGIGKPALYSELRVTIITNNGKRVEIDLQEVSIIKEKGSIIKIVGKHYDIFASGTDVPDI</sequence>
<keyword evidence="2" id="KW-1185">Reference proteome</keyword>
<proteinExistence type="predicted"/>